<name>A0A5B7D9F6_PORTR</name>
<evidence type="ECO:0000313" key="2">
    <source>
        <dbReference type="EMBL" id="MPC17949.1"/>
    </source>
</evidence>
<evidence type="ECO:0000256" key="1">
    <source>
        <dbReference type="SAM" id="MobiDB-lite"/>
    </source>
</evidence>
<feature type="region of interest" description="Disordered" evidence="1">
    <location>
        <begin position="1"/>
        <end position="43"/>
    </location>
</feature>
<dbReference type="Proteomes" id="UP000324222">
    <property type="component" value="Unassembled WGS sequence"/>
</dbReference>
<dbReference type="EMBL" id="VSRR010000634">
    <property type="protein sequence ID" value="MPC17949.1"/>
    <property type="molecule type" value="Genomic_DNA"/>
</dbReference>
<sequence>MQAAVRAARAGRRGGRDQERGNIRPGPSGGDVTTWTGPSEATRPPRLIDISNICLFPVDTVSMATPLEAWRSWTRIGQLVMQAVEDWSVATLTAAHLPMGGASAEGGKGINTRPGHPQPRFKHLLTVTPE</sequence>
<organism evidence="2 3">
    <name type="scientific">Portunus trituberculatus</name>
    <name type="common">Swimming crab</name>
    <name type="synonym">Neptunus trituberculatus</name>
    <dbReference type="NCBI Taxonomy" id="210409"/>
    <lineage>
        <taxon>Eukaryota</taxon>
        <taxon>Metazoa</taxon>
        <taxon>Ecdysozoa</taxon>
        <taxon>Arthropoda</taxon>
        <taxon>Crustacea</taxon>
        <taxon>Multicrustacea</taxon>
        <taxon>Malacostraca</taxon>
        <taxon>Eumalacostraca</taxon>
        <taxon>Eucarida</taxon>
        <taxon>Decapoda</taxon>
        <taxon>Pleocyemata</taxon>
        <taxon>Brachyura</taxon>
        <taxon>Eubrachyura</taxon>
        <taxon>Portunoidea</taxon>
        <taxon>Portunidae</taxon>
        <taxon>Portuninae</taxon>
        <taxon>Portunus</taxon>
    </lineage>
</organism>
<gene>
    <name evidence="2" type="ORF">E2C01_010819</name>
</gene>
<evidence type="ECO:0000313" key="3">
    <source>
        <dbReference type="Proteomes" id="UP000324222"/>
    </source>
</evidence>
<dbReference type="AlphaFoldDB" id="A0A5B7D9F6"/>
<protein>
    <submittedName>
        <fullName evidence="2">Uncharacterized protein</fullName>
    </submittedName>
</protein>
<proteinExistence type="predicted"/>
<keyword evidence="3" id="KW-1185">Reference proteome</keyword>
<accession>A0A5B7D9F6</accession>
<reference evidence="2 3" key="1">
    <citation type="submission" date="2019-05" db="EMBL/GenBank/DDBJ databases">
        <title>Another draft genome of Portunus trituberculatus and its Hox gene families provides insights of decapod evolution.</title>
        <authorList>
            <person name="Jeong J.-H."/>
            <person name="Song I."/>
            <person name="Kim S."/>
            <person name="Choi T."/>
            <person name="Kim D."/>
            <person name="Ryu S."/>
            <person name="Kim W."/>
        </authorList>
    </citation>
    <scope>NUCLEOTIDE SEQUENCE [LARGE SCALE GENOMIC DNA]</scope>
    <source>
        <tissue evidence="2">Muscle</tissue>
    </source>
</reference>
<comment type="caution">
    <text evidence="2">The sequence shown here is derived from an EMBL/GenBank/DDBJ whole genome shotgun (WGS) entry which is preliminary data.</text>
</comment>